<protein>
    <submittedName>
        <fullName evidence="1">Uncharacterized protein</fullName>
    </submittedName>
</protein>
<sequence length="22" mass="2567">MSGSTPSYRSRFFKTYSLDKAH</sequence>
<evidence type="ECO:0000313" key="1">
    <source>
        <dbReference type="EMBL" id="JAH29366.1"/>
    </source>
</evidence>
<proteinExistence type="predicted"/>
<organism evidence="1">
    <name type="scientific">Anguilla anguilla</name>
    <name type="common">European freshwater eel</name>
    <name type="synonym">Muraena anguilla</name>
    <dbReference type="NCBI Taxonomy" id="7936"/>
    <lineage>
        <taxon>Eukaryota</taxon>
        <taxon>Metazoa</taxon>
        <taxon>Chordata</taxon>
        <taxon>Craniata</taxon>
        <taxon>Vertebrata</taxon>
        <taxon>Euteleostomi</taxon>
        <taxon>Actinopterygii</taxon>
        <taxon>Neopterygii</taxon>
        <taxon>Teleostei</taxon>
        <taxon>Anguilliformes</taxon>
        <taxon>Anguillidae</taxon>
        <taxon>Anguilla</taxon>
    </lineage>
</organism>
<reference evidence="1" key="1">
    <citation type="submission" date="2014-11" db="EMBL/GenBank/DDBJ databases">
        <authorList>
            <person name="Amaro Gonzalez C."/>
        </authorList>
    </citation>
    <scope>NUCLEOTIDE SEQUENCE</scope>
</reference>
<dbReference type="EMBL" id="GBXM01079211">
    <property type="protein sequence ID" value="JAH29366.1"/>
    <property type="molecule type" value="Transcribed_RNA"/>
</dbReference>
<reference evidence="1" key="2">
    <citation type="journal article" date="2015" name="Fish Shellfish Immunol.">
        <title>Early steps in the European eel (Anguilla anguilla)-Vibrio vulnificus interaction in the gills: Role of the RtxA13 toxin.</title>
        <authorList>
            <person name="Callol A."/>
            <person name="Pajuelo D."/>
            <person name="Ebbesson L."/>
            <person name="Teles M."/>
            <person name="MacKenzie S."/>
            <person name="Amaro C."/>
        </authorList>
    </citation>
    <scope>NUCLEOTIDE SEQUENCE</scope>
</reference>
<name>A0A0E9RJP7_ANGAN</name>
<accession>A0A0E9RJP7</accession>
<dbReference type="AlphaFoldDB" id="A0A0E9RJP7"/>